<evidence type="ECO:0000256" key="1">
    <source>
        <dbReference type="ARBA" id="ARBA00004196"/>
    </source>
</evidence>
<evidence type="ECO:0000313" key="6">
    <source>
        <dbReference type="Proteomes" id="UP001155587"/>
    </source>
</evidence>
<dbReference type="PANTHER" id="PTHR32347:SF23">
    <property type="entry name" value="BLL5650 PROTEIN"/>
    <property type="match status" value="1"/>
</dbReference>
<organism evidence="5 6">
    <name type="scientific">Vibrio qingdaonensis</name>
    <dbReference type="NCBI Taxonomy" id="2829491"/>
    <lineage>
        <taxon>Bacteria</taxon>
        <taxon>Pseudomonadati</taxon>
        <taxon>Pseudomonadota</taxon>
        <taxon>Gammaproteobacteria</taxon>
        <taxon>Vibrionales</taxon>
        <taxon>Vibrionaceae</taxon>
        <taxon>Vibrio</taxon>
    </lineage>
</organism>
<dbReference type="PANTHER" id="PTHR32347">
    <property type="entry name" value="EFFLUX SYSTEM COMPONENT YKNX-RELATED"/>
    <property type="match status" value="1"/>
</dbReference>
<comment type="subcellular location">
    <subcellularLocation>
        <location evidence="1">Cell envelope</location>
    </subcellularLocation>
</comment>
<evidence type="ECO:0000259" key="4">
    <source>
        <dbReference type="Pfam" id="PF25973"/>
    </source>
</evidence>
<accession>A0A9X3CUP4</accession>
<reference evidence="5" key="1">
    <citation type="submission" date="2022-02" db="EMBL/GenBank/DDBJ databases">
        <title>Vibrio sp. nov, a new bacterium isolated from seawater.</title>
        <authorList>
            <person name="Yuan Y."/>
        </authorList>
    </citation>
    <scope>NUCLEOTIDE SEQUENCE</scope>
    <source>
        <strain evidence="5">ZSDZ65</strain>
    </source>
</reference>
<feature type="transmembrane region" description="Helical" evidence="3">
    <location>
        <begin position="12"/>
        <end position="33"/>
    </location>
</feature>
<dbReference type="GO" id="GO:0030313">
    <property type="term" value="C:cell envelope"/>
    <property type="evidence" value="ECO:0007669"/>
    <property type="project" value="UniProtKB-SubCell"/>
</dbReference>
<sequence>MDTYIPQKRIYLKSWFVLLSITLLIAMLVWLAWKFRPNNETIRVPDTAVAMHHVTRSVVSETIHARAIAIPSSSHVLTALSGGNVTQINRTASESVQKGDVIAELSNHNLVMETSSRISFIAEQISNLRSLKLAIESQQLNSQLDYSEAKYNMNILSRELAKKRIISSSGYIEENQIHNLTDKLEHWQTRYNLLREFLGSEMKASSQHVQVIDTSIEELFELKALVSQGLDQLVIRSPFNGVVSELDIKVGQNIATGQTIGLVDQPSTYHLEAQIGEYYLHQIHDTSLVTATIDGKPYALTVKQTSKLVKNGKFKVKFEFKDLKPDTLTRGQSIAVNIQTTSPDKAFITQEKAIVNEGGHQYLYHFDPATRIAVRSKVKARRLGNKQVELFEGVDREMFVITLNNNTYTHSAFIKVAAND</sequence>
<feature type="domain" description="CzcB-like barrel-sandwich hybrid" evidence="4">
    <location>
        <begin position="75"/>
        <end position="260"/>
    </location>
</feature>
<evidence type="ECO:0000256" key="2">
    <source>
        <dbReference type="ARBA" id="ARBA00023054"/>
    </source>
</evidence>
<dbReference type="EMBL" id="JAKRRY010000055">
    <property type="protein sequence ID" value="MCW8348984.1"/>
    <property type="molecule type" value="Genomic_DNA"/>
</dbReference>
<keyword evidence="2" id="KW-0175">Coiled coil</keyword>
<dbReference type="InterPro" id="IPR058647">
    <property type="entry name" value="BSH_CzcB-like"/>
</dbReference>
<dbReference type="AlphaFoldDB" id="A0A9X3CUP4"/>
<gene>
    <name evidence="5" type="ORF">MD535_23610</name>
</gene>
<evidence type="ECO:0000313" key="5">
    <source>
        <dbReference type="EMBL" id="MCW8348984.1"/>
    </source>
</evidence>
<dbReference type="Gene3D" id="2.40.50.100">
    <property type="match status" value="1"/>
</dbReference>
<evidence type="ECO:0000256" key="3">
    <source>
        <dbReference type="SAM" id="Phobius"/>
    </source>
</evidence>
<protein>
    <submittedName>
        <fullName evidence="5">HlyD family efflux transporter periplasmic adaptor subunit</fullName>
    </submittedName>
</protein>
<name>A0A9X3CUP4_9VIBR</name>
<comment type="caution">
    <text evidence="5">The sequence shown here is derived from an EMBL/GenBank/DDBJ whole genome shotgun (WGS) entry which is preliminary data.</text>
</comment>
<keyword evidence="3" id="KW-1133">Transmembrane helix</keyword>
<keyword evidence="3" id="KW-0812">Transmembrane</keyword>
<keyword evidence="3" id="KW-0472">Membrane</keyword>
<dbReference type="RefSeq" id="WP_265677635.1">
    <property type="nucleotide sequence ID" value="NZ_JAKRRY010000055.1"/>
</dbReference>
<proteinExistence type="predicted"/>
<dbReference type="Proteomes" id="UP001155587">
    <property type="component" value="Unassembled WGS sequence"/>
</dbReference>
<dbReference type="InterPro" id="IPR050465">
    <property type="entry name" value="UPF0194_transport"/>
</dbReference>
<dbReference type="Pfam" id="PF25973">
    <property type="entry name" value="BSH_CzcB"/>
    <property type="match status" value="1"/>
</dbReference>
<keyword evidence="6" id="KW-1185">Reference proteome</keyword>